<keyword evidence="6" id="KW-1185">Reference proteome</keyword>
<evidence type="ECO:0000313" key="5">
    <source>
        <dbReference type="EMBL" id="KAB1648916.1"/>
    </source>
</evidence>
<reference evidence="5 6" key="1">
    <citation type="submission" date="2019-09" db="EMBL/GenBank/DDBJ databases">
        <title>Phylogeny of genus Pseudoclavibacter and closely related genus.</title>
        <authorList>
            <person name="Li Y."/>
        </authorList>
    </citation>
    <scope>NUCLEOTIDE SEQUENCE [LARGE SCALE GENOMIC DNA]</scope>
    <source>
        <strain evidence="5 6">EGI 60007</strain>
    </source>
</reference>
<dbReference type="GO" id="GO:0016020">
    <property type="term" value="C:membrane"/>
    <property type="evidence" value="ECO:0007669"/>
    <property type="project" value="TreeGrafter"/>
</dbReference>
<accession>A0A6H9WJC5</accession>
<comment type="similarity">
    <text evidence="1 3">Belongs to the short-chain dehydrogenases/reductases (SDR) family.</text>
</comment>
<protein>
    <submittedName>
        <fullName evidence="5">SDR family NAD(P)-dependent oxidoreductase</fullName>
    </submittedName>
</protein>
<dbReference type="InterPro" id="IPR002347">
    <property type="entry name" value="SDR_fam"/>
</dbReference>
<dbReference type="InterPro" id="IPR020904">
    <property type="entry name" value="Sc_DH/Rdtase_CS"/>
</dbReference>
<keyword evidence="2" id="KW-0560">Oxidoreductase</keyword>
<gene>
    <name evidence="5" type="ORF">F8O04_01015</name>
</gene>
<evidence type="ECO:0000256" key="1">
    <source>
        <dbReference type="ARBA" id="ARBA00006484"/>
    </source>
</evidence>
<dbReference type="SMART" id="SM00822">
    <property type="entry name" value="PKS_KR"/>
    <property type="match status" value="1"/>
</dbReference>
<dbReference type="SUPFAM" id="SSF51735">
    <property type="entry name" value="NAD(P)-binding Rossmann-fold domains"/>
    <property type="match status" value="1"/>
</dbReference>
<feature type="domain" description="Ketoreductase" evidence="4">
    <location>
        <begin position="10"/>
        <end position="192"/>
    </location>
</feature>
<evidence type="ECO:0000256" key="2">
    <source>
        <dbReference type="ARBA" id="ARBA00023002"/>
    </source>
</evidence>
<evidence type="ECO:0000256" key="3">
    <source>
        <dbReference type="RuleBase" id="RU000363"/>
    </source>
</evidence>
<comment type="caution">
    <text evidence="5">The sequence shown here is derived from an EMBL/GenBank/DDBJ whole genome shotgun (WGS) entry which is preliminary data.</text>
</comment>
<organism evidence="5 6">
    <name type="scientific">Pseudoclavibacter endophyticus</name>
    <dbReference type="NCBI Taxonomy" id="1778590"/>
    <lineage>
        <taxon>Bacteria</taxon>
        <taxon>Bacillati</taxon>
        <taxon>Actinomycetota</taxon>
        <taxon>Actinomycetes</taxon>
        <taxon>Micrococcales</taxon>
        <taxon>Microbacteriaceae</taxon>
        <taxon>Pseudoclavibacter</taxon>
    </lineage>
</organism>
<dbReference type="EMBL" id="WBJY01000001">
    <property type="protein sequence ID" value="KAB1648916.1"/>
    <property type="molecule type" value="Genomic_DNA"/>
</dbReference>
<dbReference type="Proteomes" id="UP000431744">
    <property type="component" value="Unassembled WGS sequence"/>
</dbReference>
<dbReference type="PRINTS" id="PR00081">
    <property type="entry name" value="GDHRDH"/>
</dbReference>
<dbReference type="InterPro" id="IPR057326">
    <property type="entry name" value="KR_dom"/>
</dbReference>
<dbReference type="PRINTS" id="PR00080">
    <property type="entry name" value="SDRFAMILY"/>
</dbReference>
<dbReference type="OrthoDB" id="9775296at2"/>
<dbReference type="Gene3D" id="3.40.50.720">
    <property type="entry name" value="NAD(P)-binding Rossmann-like Domain"/>
    <property type="match status" value="1"/>
</dbReference>
<evidence type="ECO:0000259" key="4">
    <source>
        <dbReference type="SMART" id="SM00822"/>
    </source>
</evidence>
<dbReference type="CDD" id="cd05233">
    <property type="entry name" value="SDR_c"/>
    <property type="match status" value="1"/>
</dbReference>
<dbReference type="InterPro" id="IPR036291">
    <property type="entry name" value="NAD(P)-bd_dom_sf"/>
</dbReference>
<dbReference type="GO" id="GO:0016491">
    <property type="term" value="F:oxidoreductase activity"/>
    <property type="evidence" value="ECO:0007669"/>
    <property type="project" value="UniProtKB-KW"/>
</dbReference>
<evidence type="ECO:0000313" key="6">
    <source>
        <dbReference type="Proteomes" id="UP000431744"/>
    </source>
</evidence>
<dbReference type="RefSeq" id="WP_158027470.1">
    <property type="nucleotide sequence ID" value="NZ_BMHG01000001.1"/>
</dbReference>
<dbReference type="PANTHER" id="PTHR44196:SF1">
    <property type="entry name" value="DEHYDROGENASE_REDUCTASE SDR FAMILY MEMBER 7B"/>
    <property type="match status" value="1"/>
</dbReference>
<dbReference type="PROSITE" id="PS00061">
    <property type="entry name" value="ADH_SHORT"/>
    <property type="match status" value="1"/>
</dbReference>
<name>A0A6H9WJC5_9MICO</name>
<proteinExistence type="inferred from homology"/>
<dbReference type="PANTHER" id="PTHR44196">
    <property type="entry name" value="DEHYDROGENASE/REDUCTASE SDR FAMILY MEMBER 7B"/>
    <property type="match status" value="1"/>
</dbReference>
<dbReference type="AlphaFoldDB" id="A0A6H9WJC5"/>
<dbReference type="Pfam" id="PF00106">
    <property type="entry name" value="adh_short"/>
    <property type="match status" value="1"/>
</dbReference>
<dbReference type="FunFam" id="3.40.50.720:FF:000084">
    <property type="entry name" value="Short-chain dehydrogenase reductase"/>
    <property type="match status" value="1"/>
</dbReference>
<sequence length="281" mass="29291">MAGISDWNGRVAVVTGGASGIGRGIAEALVRHGATVIIADLDEDALVSAAAEIGAFPVRTDVTDPSSVQALADDVVASRGRVDLLVNNAGVGPESPISSIALADWKWVLDVNLWGVIHGIHAFLPHLRANPDGAWLVNTSSMSMFLSPPGFAPYVASKAAVDALSHVLRAEFETDGVGIGVTVLHPGTVSTNIKHSLRSRPPELDGGSGLTEVDLAERLPTARWVTPAEVGELVVRSIERGDAYAFTHPELRPRLEAGFASVTSALARETTNLTGATETAS</sequence>